<organism evidence="2">
    <name type="scientific">marine sediment metagenome</name>
    <dbReference type="NCBI Taxonomy" id="412755"/>
    <lineage>
        <taxon>unclassified sequences</taxon>
        <taxon>metagenomes</taxon>
        <taxon>ecological metagenomes</taxon>
    </lineage>
</organism>
<dbReference type="AlphaFoldDB" id="X1W164"/>
<gene>
    <name evidence="2" type="ORF">S12H4_55458</name>
</gene>
<evidence type="ECO:0000256" key="1">
    <source>
        <dbReference type="SAM" id="MobiDB-lite"/>
    </source>
</evidence>
<reference evidence="2" key="1">
    <citation type="journal article" date="2014" name="Front. Microbiol.">
        <title>High frequency of phylogenetically diverse reductive dehalogenase-homologous genes in deep subseafloor sedimentary metagenomes.</title>
        <authorList>
            <person name="Kawai M."/>
            <person name="Futagami T."/>
            <person name="Toyoda A."/>
            <person name="Takaki Y."/>
            <person name="Nishi S."/>
            <person name="Hori S."/>
            <person name="Arai W."/>
            <person name="Tsubouchi T."/>
            <person name="Morono Y."/>
            <person name="Uchiyama I."/>
            <person name="Ito T."/>
            <person name="Fujiyama A."/>
            <person name="Inagaki F."/>
            <person name="Takami H."/>
        </authorList>
    </citation>
    <scope>NUCLEOTIDE SEQUENCE</scope>
    <source>
        <strain evidence="2">Expedition CK06-06</strain>
    </source>
</reference>
<feature type="non-terminal residue" evidence="2">
    <location>
        <position position="1"/>
    </location>
</feature>
<protein>
    <submittedName>
        <fullName evidence="2">Uncharacterized protein</fullName>
    </submittedName>
</protein>
<proteinExistence type="predicted"/>
<evidence type="ECO:0000313" key="2">
    <source>
        <dbReference type="EMBL" id="GAJ21410.1"/>
    </source>
</evidence>
<accession>X1W164</accession>
<sequence length="159" mass="17661">VAARKVTQDGLSLFRDPSQAQSTNGRDPELPLDDTHNLAFRQIGDFRFVQVVSREPIPELSSPLEPSVRAPLPLPGLIARAMRAGYYAVKGLPHPFDRQTRYPARFFFPESQISNRVLSPFTAIALLKRTTMAARRAFHILTSLPVAAREALSLGKRIG</sequence>
<comment type="caution">
    <text evidence="2">The sequence shown here is derived from an EMBL/GenBank/DDBJ whole genome shotgun (WGS) entry which is preliminary data.</text>
</comment>
<feature type="region of interest" description="Disordered" evidence="1">
    <location>
        <begin position="1"/>
        <end position="33"/>
    </location>
</feature>
<dbReference type="EMBL" id="BARW01035579">
    <property type="protein sequence ID" value="GAJ21410.1"/>
    <property type="molecule type" value="Genomic_DNA"/>
</dbReference>
<name>X1W164_9ZZZZ</name>